<dbReference type="NCBIfam" id="NF047379">
    <property type="entry name" value="photo_II_Psb32"/>
    <property type="match status" value="1"/>
</dbReference>
<dbReference type="Pfam" id="PF04536">
    <property type="entry name" value="TPM_phosphatase"/>
    <property type="match status" value="1"/>
</dbReference>
<evidence type="ECO:0000313" key="4">
    <source>
        <dbReference type="Proteomes" id="UP001604335"/>
    </source>
</evidence>
<dbReference type="PANTHER" id="PTHR30373:SF2">
    <property type="entry name" value="UPF0603 PROTEIN YGCG"/>
    <property type="match status" value="1"/>
</dbReference>
<accession>A0ABW7CDV5</accession>
<keyword evidence="4" id="KW-1185">Reference proteome</keyword>
<dbReference type="RefSeq" id="WP_393015129.1">
    <property type="nucleotide sequence ID" value="NZ_JAZAQF010000088.1"/>
</dbReference>
<evidence type="ECO:0000259" key="2">
    <source>
        <dbReference type="Pfam" id="PF04536"/>
    </source>
</evidence>
<keyword evidence="1" id="KW-0472">Membrane</keyword>
<reference evidence="4" key="1">
    <citation type="journal article" date="2024" name="Algal Res.">
        <title>Biochemical, toxicological and genomic investigation of a high-biomass producing Limnothrix strain isolated from Italian shallow drinking water reservoir.</title>
        <authorList>
            <person name="Simonazzi M."/>
            <person name="Shishido T.K."/>
            <person name="Delbaje E."/>
            <person name="Wahlsten M."/>
            <person name="Fewer D.P."/>
            <person name="Sivonen K."/>
            <person name="Pezzolesi L."/>
            <person name="Pistocchi R."/>
        </authorList>
    </citation>
    <scope>NUCLEOTIDE SEQUENCE [LARGE SCALE GENOMIC DNA]</scope>
    <source>
        <strain evidence="4">LRLZ20PSL1</strain>
    </source>
</reference>
<dbReference type="PANTHER" id="PTHR30373">
    <property type="entry name" value="UPF0603 PROTEIN YGCG"/>
    <property type="match status" value="1"/>
</dbReference>
<sequence length="242" mass="26397">MTPLSSFNAPPRRSQHSLVRRLWALTLALVAAVGLWFSASAPAAATGVYDMPPFDPQTWVLDRADLFSRLTKSSLEKSLRDVAQSTGSEVRFVTFRRLDYGETIDSFAQELFETWFPEAEDQANQVLMVLDAVTNDAAIEVGSNAQATLTADIATSVAQETLLVPIRDGNYNEAFIAAKDRLAVVLAGEPDPGPPVVVSKISVESTFKKAEETDRNGSTILVVVLLILATVIPMVTYFAYVR</sequence>
<keyword evidence="1" id="KW-1133">Transmembrane helix</keyword>
<feature type="transmembrane region" description="Helical" evidence="1">
    <location>
        <begin position="220"/>
        <end position="240"/>
    </location>
</feature>
<keyword evidence="1" id="KW-0812">Transmembrane</keyword>
<dbReference type="InterPro" id="IPR007621">
    <property type="entry name" value="TPM_dom"/>
</dbReference>
<dbReference type="Proteomes" id="UP001604335">
    <property type="component" value="Unassembled WGS sequence"/>
</dbReference>
<organism evidence="3 4">
    <name type="scientific">Limnothrix redekei LRLZ20PSL1</name>
    <dbReference type="NCBI Taxonomy" id="3112953"/>
    <lineage>
        <taxon>Bacteria</taxon>
        <taxon>Bacillati</taxon>
        <taxon>Cyanobacteriota</taxon>
        <taxon>Cyanophyceae</taxon>
        <taxon>Pseudanabaenales</taxon>
        <taxon>Pseudanabaenaceae</taxon>
        <taxon>Limnothrix</taxon>
    </lineage>
</organism>
<gene>
    <name evidence="3" type="ORF">VPK24_16785</name>
</gene>
<evidence type="ECO:0000313" key="3">
    <source>
        <dbReference type="EMBL" id="MFG3819304.1"/>
    </source>
</evidence>
<name>A0ABW7CDV5_9CYAN</name>
<protein>
    <submittedName>
        <fullName evidence="3">TPM domain-containing protein</fullName>
    </submittedName>
</protein>
<proteinExistence type="predicted"/>
<evidence type="ECO:0000256" key="1">
    <source>
        <dbReference type="SAM" id="Phobius"/>
    </source>
</evidence>
<dbReference type="EMBL" id="JAZAQF010000088">
    <property type="protein sequence ID" value="MFG3819304.1"/>
    <property type="molecule type" value="Genomic_DNA"/>
</dbReference>
<feature type="domain" description="TPM" evidence="2">
    <location>
        <begin position="60"/>
        <end position="183"/>
    </location>
</feature>
<comment type="caution">
    <text evidence="3">The sequence shown here is derived from an EMBL/GenBank/DDBJ whole genome shotgun (WGS) entry which is preliminary data.</text>
</comment>
<dbReference type="Gene3D" id="3.10.310.50">
    <property type="match status" value="1"/>
</dbReference>